<proteinExistence type="predicted"/>
<reference evidence="1" key="1">
    <citation type="submission" date="2019-11" db="EMBL/GenBank/DDBJ databases">
        <authorList>
            <person name="Feng L."/>
        </authorList>
    </citation>
    <scope>NUCLEOTIDE SEQUENCE</scope>
    <source>
        <strain evidence="1">VatypicaLFYP47</strain>
    </source>
</reference>
<name>A0A6N2ZUJ0_9FIRM</name>
<dbReference type="AlphaFoldDB" id="A0A6N2ZUJ0"/>
<dbReference type="RefSeq" id="WP_156717805.1">
    <property type="nucleotide sequence ID" value="NZ_CACRUN010000008.1"/>
</dbReference>
<dbReference type="EMBL" id="CACRUN010000008">
    <property type="protein sequence ID" value="VYT81460.1"/>
    <property type="molecule type" value="Genomic_DNA"/>
</dbReference>
<dbReference type="Pfam" id="PF10083">
    <property type="entry name" value="DUF2321"/>
    <property type="match status" value="1"/>
</dbReference>
<sequence>MSGIYRTAQICKNGHVITSNTNYTAHLSNFCPECKAETISSCPKCNTPIRGEYDVPDIISISTYTPPKYCHHCGHPFPWTENTLNSISELLDMQDQLTEDEKQHFMSYLPIIFNETPQSEVTALKLRLLFNKLPSEIGNLAKNVITDVISESIKKILFP</sequence>
<accession>A0A6N2ZUJ0</accession>
<evidence type="ECO:0000313" key="1">
    <source>
        <dbReference type="EMBL" id="VYT81460.1"/>
    </source>
</evidence>
<organism evidence="1">
    <name type="scientific">Veillonella atypica</name>
    <dbReference type="NCBI Taxonomy" id="39777"/>
    <lineage>
        <taxon>Bacteria</taxon>
        <taxon>Bacillati</taxon>
        <taxon>Bacillota</taxon>
        <taxon>Negativicutes</taxon>
        <taxon>Veillonellales</taxon>
        <taxon>Veillonellaceae</taxon>
        <taxon>Veillonella</taxon>
    </lineage>
</organism>
<gene>
    <name evidence="1" type="ORF">VALFYP47_00906</name>
</gene>
<dbReference type="InterPro" id="IPR016891">
    <property type="entry name" value="DUF2321"/>
</dbReference>
<protein>
    <recommendedName>
        <fullName evidence="2">DUF2321 domain-containing protein</fullName>
    </recommendedName>
</protein>
<evidence type="ECO:0008006" key="2">
    <source>
        <dbReference type="Google" id="ProtNLM"/>
    </source>
</evidence>